<feature type="domain" description="Condensation" evidence="4">
    <location>
        <begin position="1048"/>
        <end position="1442"/>
    </location>
</feature>
<dbReference type="RefSeq" id="WP_344043416.1">
    <property type="nucleotide sequence ID" value="NZ_BAAAKE010000045.1"/>
</dbReference>
<evidence type="ECO:0000259" key="2">
    <source>
        <dbReference type="Pfam" id="PF00501"/>
    </source>
</evidence>
<dbReference type="Pfam" id="PF00668">
    <property type="entry name" value="Condensation"/>
    <property type="match status" value="2"/>
</dbReference>
<dbReference type="Pfam" id="PF00501">
    <property type="entry name" value="AMP-binding"/>
    <property type="match status" value="1"/>
</dbReference>
<protein>
    <submittedName>
        <fullName evidence="5">Amino acid adenylation domain-containing protein</fullName>
    </submittedName>
</protein>
<dbReference type="CDD" id="cd05930">
    <property type="entry name" value="A_NRPS"/>
    <property type="match status" value="1"/>
</dbReference>
<accession>A0ABV9Y6H7</accession>
<feature type="domain" description="AMP-dependent synthetase/ligase" evidence="2">
    <location>
        <begin position="472"/>
        <end position="810"/>
    </location>
</feature>
<evidence type="ECO:0000313" key="5">
    <source>
        <dbReference type="EMBL" id="MFC5057152.1"/>
    </source>
</evidence>
<feature type="domain" description="Carrier" evidence="3">
    <location>
        <begin position="976"/>
        <end position="1032"/>
    </location>
</feature>
<dbReference type="Proteomes" id="UP001595833">
    <property type="component" value="Unassembled WGS sequence"/>
</dbReference>
<dbReference type="SUPFAM" id="SSF56801">
    <property type="entry name" value="Acetyl-CoA synthetase-like"/>
    <property type="match status" value="1"/>
</dbReference>
<sequence length="1468" mass="155629">MNDLPSGPTRLGARVAPLSFAQERLWFIDAAAPGSATYNVPLLLSWRGTVDLAALGAALKAVVDRHEVLRTTYHLRDGALVQEIGDTGEPDVEVVDLSGVDGARDRARAEAAALAREGFDLAARPPLRCAVWRGVPGGDLVLLVVHHIAVDGWSLPSLFADLAAACDAVEAGRPAALPEPPVQYADFAVWDRAVTDSPAMEELLAARAEELNEVPGDLVLGPARPRAAAADGDRPGDEHAFPIPADLWRGVHDLARSLRATPFVVLFAAYQAVLQRWSGRDDFLVGTVTANRPHASVEELVGFFVNTVPLRCRPEPDLAFAELCKRVRTEAFKSLTHQRIPFDRLTARTSRGTATIGFALQNMPAPSADGRWGAPELLPTGTAKFDLILIVEDEQGSPRGRVEFDTDVYSAEVAARLAGNFLTLLTAAVRDPATTVARLPLGASREGVVVGAHQDLGGAVSVLDLVGEGFTDPDATAVSAAGDAVSWRELDAWSRAVAHRLTDRGAGPGAFVPVLAARGPALVAGWLGALRTGAAYAPLGLDTPADRLDHVLAELGARVVLVDRAGAALLAAHGTDVDAVLVEDLRGARDVPELPAPVPTGREPAVVIYTSGTTGRPKGVLVPHGGMLNTAVWWARDIDLGPADRVLCTWSTSFDGATHEVFRSLVAGSELVFADDVERRDPTALARLLREVTVTSMTPSLLRAVLDADEGAAPTALRVLYVGGEGLPTTLARECLDRWGVPMRNIYGPTEASCISTFAPVDLSDGRAPAIGVPLPRTRAYVLGAHQEELPVGVPGELHVAGAGVALGYLGQPERTGAAFLPDPHGEGPDARMYRTGDRVVLREDGLIECLGRVDDQVKVLGNRIELGEVRELLEERPAVRAAAVQAEGEPLRLVAWVELSDPDAPPPTRDEVLKPLLRWLPAAVLPAEVHVVDALPMTGNDKTDFAALGGLRSVRLPHATAPAGELTPDQERAAGLFAGALGRDAAEFGADADFFTRGGHSLLAVKMLAGTRAALRDFLADPTVAGLAALLSAPEPERVAGPAGDDRFPATPVQQRFWFMDKVSALRSAYLAPVLTEFTGEVDLAALRDAVELVLGRHPALRSRFALDAEQRKVFYRTDGAPPEVVVTDASGWTADEVADLLADASWAPFDLAVDAPARAELVVLDDRVVLVLTAHHIVTDGWSHQVLAEQVAATYRGEGDLAEPVHPAALAEEPVAEERVAEVLDALRGAPTDVELPRDRPRPAVQSTGGFTTTALLDPDVTGALRRAGAELGCTTFMTTAALLAVALARRGDQRDFLFAFPWAGRDRAGSADAVGMFINTLVLRVDLRDEPTWRELLLRVRDHSTTCYRNADVPFDAIAAALHPGRDLSRPPVTPVYTTALPAPASPPDLGPGTAARHLPPEPLHVKYEFELVATDLPDRVELAASCATGLFDAGTAAGLLASVTAAASDLAVDLDAPALKEIRK</sequence>
<dbReference type="Gene3D" id="3.30.300.30">
    <property type="match status" value="1"/>
</dbReference>
<evidence type="ECO:0000313" key="6">
    <source>
        <dbReference type="Proteomes" id="UP001595833"/>
    </source>
</evidence>
<gene>
    <name evidence="5" type="ORF">ACFPFM_25820</name>
</gene>
<organism evidence="5 6">
    <name type="scientific">Saccharothrix xinjiangensis</name>
    <dbReference type="NCBI Taxonomy" id="204798"/>
    <lineage>
        <taxon>Bacteria</taxon>
        <taxon>Bacillati</taxon>
        <taxon>Actinomycetota</taxon>
        <taxon>Actinomycetes</taxon>
        <taxon>Pseudonocardiales</taxon>
        <taxon>Pseudonocardiaceae</taxon>
        <taxon>Saccharothrix</taxon>
    </lineage>
</organism>
<dbReference type="Gene3D" id="3.30.559.30">
    <property type="entry name" value="Nonribosomal peptide synthetase, condensation domain"/>
    <property type="match status" value="2"/>
</dbReference>
<evidence type="ECO:0000259" key="4">
    <source>
        <dbReference type="Pfam" id="PF00668"/>
    </source>
</evidence>
<dbReference type="Gene3D" id="1.10.1200.10">
    <property type="entry name" value="ACP-like"/>
    <property type="match status" value="1"/>
</dbReference>
<dbReference type="SUPFAM" id="SSF47336">
    <property type="entry name" value="ACP-like"/>
    <property type="match status" value="1"/>
</dbReference>
<dbReference type="Gene3D" id="3.40.50.12780">
    <property type="entry name" value="N-terminal domain of ligase-like"/>
    <property type="match status" value="1"/>
</dbReference>
<dbReference type="InterPro" id="IPR009081">
    <property type="entry name" value="PP-bd_ACP"/>
</dbReference>
<reference evidence="6" key="1">
    <citation type="journal article" date="2019" name="Int. J. Syst. Evol. Microbiol.">
        <title>The Global Catalogue of Microorganisms (GCM) 10K type strain sequencing project: providing services to taxonomists for standard genome sequencing and annotation.</title>
        <authorList>
            <consortium name="The Broad Institute Genomics Platform"/>
            <consortium name="The Broad Institute Genome Sequencing Center for Infectious Disease"/>
            <person name="Wu L."/>
            <person name="Ma J."/>
        </authorList>
    </citation>
    <scope>NUCLEOTIDE SEQUENCE [LARGE SCALE GENOMIC DNA]</scope>
    <source>
        <strain evidence="6">KCTC 12848</strain>
    </source>
</reference>
<evidence type="ECO:0000259" key="3">
    <source>
        <dbReference type="Pfam" id="PF00550"/>
    </source>
</evidence>
<evidence type="ECO:0000256" key="1">
    <source>
        <dbReference type="ARBA" id="ARBA00001957"/>
    </source>
</evidence>
<dbReference type="InterPro" id="IPR000873">
    <property type="entry name" value="AMP-dep_synth/lig_dom"/>
</dbReference>
<dbReference type="InterPro" id="IPR045851">
    <property type="entry name" value="AMP-bd_C_sf"/>
</dbReference>
<proteinExistence type="predicted"/>
<dbReference type="PANTHER" id="PTHR45527">
    <property type="entry name" value="NONRIBOSOMAL PEPTIDE SYNTHETASE"/>
    <property type="match status" value="1"/>
</dbReference>
<comment type="cofactor">
    <cofactor evidence="1">
        <name>pantetheine 4'-phosphate</name>
        <dbReference type="ChEBI" id="CHEBI:47942"/>
    </cofactor>
</comment>
<dbReference type="InterPro" id="IPR042099">
    <property type="entry name" value="ANL_N_sf"/>
</dbReference>
<name>A0ABV9Y6H7_9PSEU</name>
<dbReference type="InterPro" id="IPR001242">
    <property type="entry name" value="Condensation_dom"/>
</dbReference>
<dbReference type="InterPro" id="IPR020845">
    <property type="entry name" value="AMP-binding_CS"/>
</dbReference>
<dbReference type="CDD" id="cd19531">
    <property type="entry name" value="LCL_NRPS-like"/>
    <property type="match status" value="1"/>
</dbReference>
<dbReference type="EMBL" id="JBHSJB010000027">
    <property type="protein sequence ID" value="MFC5057152.1"/>
    <property type="molecule type" value="Genomic_DNA"/>
</dbReference>
<dbReference type="NCBIfam" id="TIGR01733">
    <property type="entry name" value="AA-adenyl-dom"/>
    <property type="match status" value="1"/>
</dbReference>
<dbReference type="PANTHER" id="PTHR45527:SF1">
    <property type="entry name" value="FATTY ACID SYNTHASE"/>
    <property type="match status" value="1"/>
</dbReference>
<feature type="domain" description="Condensation" evidence="4">
    <location>
        <begin position="14"/>
        <end position="441"/>
    </location>
</feature>
<dbReference type="Pfam" id="PF00550">
    <property type="entry name" value="PP-binding"/>
    <property type="match status" value="1"/>
</dbReference>
<dbReference type="Gene3D" id="3.30.559.10">
    <property type="entry name" value="Chloramphenicol acetyltransferase-like domain"/>
    <property type="match status" value="2"/>
</dbReference>
<dbReference type="SUPFAM" id="SSF52777">
    <property type="entry name" value="CoA-dependent acyltransferases"/>
    <property type="match status" value="4"/>
</dbReference>
<keyword evidence="6" id="KW-1185">Reference proteome</keyword>
<comment type="caution">
    <text evidence="5">The sequence shown here is derived from an EMBL/GenBank/DDBJ whole genome shotgun (WGS) entry which is preliminary data.</text>
</comment>
<dbReference type="InterPro" id="IPR023213">
    <property type="entry name" value="CAT-like_dom_sf"/>
</dbReference>
<dbReference type="InterPro" id="IPR036736">
    <property type="entry name" value="ACP-like_sf"/>
</dbReference>
<dbReference type="InterPro" id="IPR010071">
    <property type="entry name" value="AA_adenyl_dom"/>
</dbReference>
<dbReference type="PROSITE" id="PS00455">
    <property type="entry name" value="AMP_BINDING"/>
    <property type="match status" value="1"/>
</dbReference>